<organism evidence="1 2">
    <name type="scientific">Frigidibacter albus</name>
    <dbReference type="NCBI Taxonomy" id="1465486"/>
    <lineage>
        <taxon>Bacteria</taxon>
        <taxon>Pseudomonadati</taxon>
        <taxon>Pseudomonadota</taxon>
        <taxon>Alphaproteobacteria</taxon>
        <taxon>Rhodobacterales</taxon>
        <taxon>Paracoccaceae</taxon>
        <taxon>Frigidibacter</taxon>
    </lineage>
</organism>
<accession>A0A6L8VG16</accession>
<name>A0A6L8VG16_9RHOB</name>
<sequence length="115" mass="12274">MSRMLGYCLTLGNPDGWRAFGFVAEARLTRNERAALAFTVLNTLEPDEAEMTAAAAVQAAGAPLPPFLGGMEEARDWAACARRSELKAYVLAAFEALRDTDKAAFLAYAQGGQSA</sequence>
<evidence type="ECO:0000313" key="2">
    <source>
        <dbReference type="Proteomes" id="UP000477083"/>
    </source>
</evidence>
<proteinExistence type="predicted"/>
<comment type="caution">
    <text evidence="1">The sequence shown here is derived from an EMBL/GenBank/DDBJ whole genome shotgun (WGS) entry which is preliminary data.</text>
</comment>
<dbReference type="AlphaFoldDB" id="A0A6L8VG16"/>
<dbReference type="OrthoDB" id="7874140at2"/>
<gene>
    <name evidence="1" type="ORF">GS660_09130</name>
</gene>
<keyword evidence="2" id="KW-1185">Reference proteome</keyword>
<dbReference type="RefSeq" id="WP_161345675.1">
    <property type="nucleotide sequence ID" value="NZ_BMGW01000005.1"/>
</dbReference>
<evidence type="ECO:0000313" key="1">
    <source>
        <dbReference type="EMBL" id="MZQ89255.1"/>
    </source>
</evidence>
<dbReference type="EMBL" id="WWNR01000005">
    <property type="protein sequence ID" value="MZQ89255.1"/>
    <property type="molecule type" value="Genomic_DNA"/>
</dbReference>
<dbReference type="Proteomes" id="UP000477083">
    <property type="component" value="Unassembled WGS sequence"/>
</dbReference>
<reference evidence="1 2" key="1">
    <citation type="submission" date="2020-01" db="EMBL/GenBank/DDBJ databases">
        <title>Frigidibacter albus SP32T (=CGMCC 1.13995T).</title>
        <authorList>
            <person name="Liao X."/>
        </authorList>
    </citation>
    <scope>NUCLEOTIDE SEQUENCE [LARGE SCALE GENOMIC DNA]</scope>
    <source>
        <strain evidence="1 2">SP32</strain>
    </source>
</reference>
<protein>
    <submittedName>
        <fullName evidence="1">Uncharacterized protein</fullName>
    </submittedName>
</protein>